<evidence type="ECO:0000256" key="5">
    <source>
        <dbReference type="SAM" id="MobiDB-lite"/>
    </source>
</evidence>
<protein>
    <recommendedName>
        <fullName evidence="6">HIT-type domain-containing protein</fullName>
    </recommendedName>
</protein>
<evidence type="ECO:0000256" key="3">
    <source>
        <dbReference type="ARBA" id="ARBA00022833"/>
    </source>
</evidence>
<feature type="domain" description="HIT-type" evidence="6">
    <location>
        <begin position="57"/>
        <end position="90"/>
    </location>
</feature>
<dbReference type="Proteomes" id="UP000717696">
    <property type="component" value="Unassembled WGS sequence"/>
</dbReference>
<feature type="region of interest" description="Disordered" evidence="5">
    <location>
        <begin position="1"/>
        <end position="51"/>
    </location>
</feature>
<dbReference type="PANTHER" id="PTHR13483">
    <property type="entry name" value="BOX C_D SNORNA PROTEIN 1-RELATED"/>
    <property type="match status" value="1"/>
</dbReference>
<dbReference type="PANTHER" id="PTHR13483:SF11">
    <property type="entry name" value="ZINC FINGER HIT DOMAIN-CONTAINING PROTEIN 3"/>
    <property type="match status" value="1"/>
</dbReference>
<feature type="compositionally biased region" description="Polar residues" evidence="5">
    <location>
        <begin position="99"/>
        <end position="123"/>
    </location>
</feature>
<feature type="region of interest" description="Disordered" evidence="5">
    <location>
        <begin position="85"/>
        <end position="126"/>
    </location>
</feature>
<dbReference type="InterPro" id="IPR051639">
    <property type="entry name" value="BCD1"/>
</dbReference>
<dbReference type="CDD" id="cd23024">
    <property type="entry name" value="zf-HIT_ZNHIT2-3"/>
    <property type="match status" value="1"/>
</dbReference>
<keyword evidence="2 4" id="KW-0863">Zinc-finger</keyword>
<reference evidence="7" key="1">
    <citation type="journal article" date="2021" name="Nat. Commun.">
        <title>Genetic determinants of endophytism in the Arabidopsis root mycobiome.</title>
        <authorList>
            <person name="Mesny F."/>
            <person name="Miyauchi S."/>
            <person name="Thiergart T."/>
            <person name="Pickel B."/>
            <person name="Atanasova L."/>
            <person name="Karlsson M."/>
            <person name="Huettel B."/>
            <person name="Barry K.W."/>
            <person name="Haridas S."/>
            <person name="Chen C."/>
            <person name="Bauer D."/>
            <person name="Andreopoulos W."/>
            <person name="Pangilinan J."/>
            <person name="LaButti K."/>
            <person name="Riley R."/>
            <person name="Lipzen A."/>
            <person name="Clum A."/>
            <person name="Drula E."/>
            <person name="Henrissat B."/>
            <person name="Kohler A."/>
            <person name="Grigoriev I.V."/>
            <person name="Martin F.M."/>
            <person name="Hacquard S."/>
        </authorList>
    </citation>
    <scope>NUCLEOTIDE SEQUENCE</scope>
    <source>
        <strain evidence="7">MPI-CAGE-AT-0021</strain>
    </source>
</reference>
<accession>A0A9P9F6U5</accession>
<dbReference type="Pfam" id="PF04438">
    <property type="entry name" value="zf-HIT"/>
    <property type="match status" value="1"/>
</dbReference>
<dbReference type="PROSITE" id="PS51083">
    <property type="entry name" value="ZF_HIT"/>
    <property type="match status" value="1"/>
</dbReference>
<dbReference type="GO" id="GO:0005634">
    <property type="term" value="C:nucleus"/>
    <property type="evidence" value="ECO:0007669"/>
    <property type="project" value="TreeGrafter"/>
</dbReference>
<dbReference type="GO" id="GO:0008270">
    <property type="term" value="F:zinc ion binding"/>
    <property type="evidence" value="ECO:0007669"/>
    <property type="project" value="UniProtKB-UniRule"/>
</dbReference>
<evidence type="ECO:0000259" key="6">
    <source>
        <dbReference type="PROSITE" id="PS51083"/>
    </source>
</evidence>
<dbReference type="EMBL" id="JAGMUU010000004">
    <property type="protein sequence ID" value="KAH7155309.1"/>
    <property type="molecule type" value="Genomic_DNA"/>
</dbReference>
<evidence type="ECO:0000256" key="2">
    <source>
        <dbReference type="ARBA" id="ARBA00022771"/>
    </source>
</evidence>
<dbReference type="OrthoDB" id="18412at2759"/>
<evidence type="ECO:0000313" key="7">
    <source>
        <dbReference type="EMBL" id="KAH7155309.1"/>
    </source>
</evidence>
<keyword evidence="8" id="KW-1185">Reference proteome</keyword>
<dbReference type="InterPro" id="IPR007529">
    <property type="entry name" value="Znf_HIT"/>
</dbReference>
<dbReference type="AlphaFoldDB" id="A0A9P9F6U5"/>
<evidence type="ECO:0000256" key="1">
    <source>
        <dbReference type="ARBA" id="ARBA00022723"/>
    </source>
</evidence>
<sequence>MSMPLDIKEEEDQPSSPSRIAIPSEVACDPAQADDTVPKDGDEADGTPAVAPKASLCGVCHVNAPKYKCPRCYLPYCSVPCNRSHRENHPPDPEPQHNPEASQRQVTDFQSTSSASALPSDPTNPFRVLEENSKLRLLFQKYPSLPDQLLRIHAATLQPQDTESKRNTIPASLLKGLPPKKQTWNHDIGIQNGKEALRKARRAHGEEGDAIREYSELILHIMNTDKSGPDVTDLLRQQLAQEDTSLIERLMAEEKR</sequence>
<keyword evidence="3" id="KW-0862">Zinc</keyword>
<dbReference type="SUPFAM" id="SSF144232">
    <property type="entry name" value="HIT/MYND zinc finger-like"/>
    <property type="match status" value="1"/>
</dbReference>
<proteinExistence type="predicted"/>
<dbReference type="GO" id="GO:0048254">
    <property type="term" value="P:snoRNA localization"/>
    <property type="evidence" value="ECO:0007669"/>
    <property type="project" value="TreeGrafter"/>
</dbReference>
<dbReference type="GO" id="GO:0000492">
    <property type="term" value="P:box C/D snoRNP assembly"/>
    <property type="evidence" value="ECO:0007669"/>
    <property type="project" value="TreeGrafter"/>
</dbReference>
<keyword evidence="1" id="KW-0479">Metal-binding</keyword>
<gene>
    <name evidence="7" type="ORF">B0J13DRAFT_223028</name>
</gene>
<dbReference type="Gene3D" id="3.30.60.190">
    <property type="match status" value="1"/>
</dbReference>
<evidence type="ECO:0000256" key="4">
    <source>
        <dbReference type="PROSITE-ProRule" id="PRU00453"/>
    </source>
</evidence>
<feature type="compositionally biased region" description="Basic and acidic residues" evidence="5">
    <location>
        <begin position="85"/>
        <end position="97"/>
    </location>
</feature>
<evidence type="ECO:0000313" key="8">
    <source>
        <dbReference type="Proteomes" id="UP000717696"/>
    </source>
</evidence>
<organism evidence="7 8">
    <name type="scientific">Dactylonectria estremocensis</name>
    <dbReference type="NCBI Taxonomy" id="1079267"/>
    <lineage>
        <taxon>Eukaryota</taxon>
        <taxon>Fungi</taxon>
        <taxon>Dikarya</taxon>
        <taxon>Ascomycota</taxon>
        <taxon>Pezizomycotina</taxon>
        <taxon>Sordariomycetes</taxon>
        <taxon>Hypocreomycetidae</taxon>
        <taxon>Hypocreales</taxon>
        <taxon>Nectriaceae</taxon>
        <taxon>Dactylonectria</taxon>
    </lineage>
</organism>
<comment type="caution">
    <text evidence="7">The sequence shown here is derived from an EMBL/GenBank/DDBJ whole genome shotgun (WGS) entry which is preliminary data.</text>
</comment>
<dbReference type="GO" id="GO:0070761">
    <property type="term" value="C:pre-snoRNP complex"/>
    <property type="evidence" value="ECO:0007669"/>
    <property type="project" value="TreeGrafter"/>
</dbReference>
<name>A0A9P9F6U5_9HYPO</name>
<dbReference type="GO" id="GO:0000463">
    <property type="term" value="P:maturation of LSU-rRNA from tricistronic rRNA transcript (SSU-rRNA, 5.8S rRNA, LSU-rRNA)"/>
    <property type="evidence" value="ECO:0007669"/>
    <property type="project" value="TreeGrafter"/>
</dbReference>